<keyword evidence="7 13" id="KW-0068">Autocatalytic cleavage</keyword>
<dbReference type="PANTHER" id="PTHR33516:SF2">
    <property type="entry name" value="LEXA REPRESSOR-RELATED"/>
    <property type="match status" value="1"/>
</dbReference>
<dbReference type="GO" id="GO:0006508">
    <property type="term" value="P:proteolysis"/>
    <property type="evidence" value="ECO:0007669"/>
    <property type="project" value="InterPro"/>
</dbReference>
<keyword evidence="5 13" id="KW-0227">DNA damage</keyword>
<dbReference type="HAMAP" id="MF_00015">
    <property type="entry name" value="LexA"/>
    <property type="match status" value="1"/>
</dbReference>
<dbReference type="RefSeq" id="WP_349497693.1">
    <property type="nucleotide sequence ID" value="NZ_BSTX01000002.1"/>
</dbReference>
<keyword evidence="10 13" id="KW-0804">Transcription</keyword>
<feature type="DNA-binding region" description="H-T-H motif" evidence="13">
    <location>
        <begin position="45"/>
        <end position="65"/>
    </location>
</feature>
<dbReference type="FunFam" id="1.10.10.10:FF:000009">
    <property type="entry name" value="LexA repressor"/>
    <property type="match status" value="1"/>
</dbReference>
<dbReference type="SUPFAM" id="SSF51306">
    <property type="entry name" value="LexA/Signal peptidase"/>
    <property type="match status" value="1"/>
</dbReference>
<evidence type="ECO:0000256" key="11">
    <source>
        <dbReference type="ARBA" id="ARBA00023204"/>
    </source>
</evidence>
<comment type="subunit">
    <text evidence="2 13">Homodimer.</text>
</comment>
<dbReference type="GO" id="GO:0003677">
    <property type="term" value="F:DNA binding"/>
    <property type="evidence" value="ECO:0007669"/>
    <property type="project" value="UniProtKB-UniRule"/>
</dbReference>
<dbReference type="Pfam" id="PF01726">
    <property type="entry name" value="LexA_DNA_bind"/>
    <property type="match status" value="1"/>
</dbReference>
<keyword evidence="8 13" id="KW-0805">Transcription regulation</keyword>
<evidence type="ECO:0000256" key="4">
    <source>
        <dbReference type="ARBA" id="ARBA00022705"/>
    </source>
</evidence>
<dbReference type="Pfam" id="PF00717">
    <property type="entry name" value="Peptidase_S24"/>
    <property type="match status" value="1"/>
</dbReference>
<dbReference type="InterPro" id="IPR036388">
    <property type="entry name" value="WH-like_DNA-bd_sf"/>
</dbReference>
<keyword evidence="19" id="KW-1185">Reference proteome</keyword>
<dbReference type="InterPro" id="IPR039418">
    <property type="entry name" value="LexA-like"/>
</dbReference>
<evidence type="ECO:0000256" key="12">
    <source>
        <dbReference type="ARBA" id="ARBA00023236"/>
    </source>
</evidence>
<evidence type="ECO:0000256" key="15">
    <source>
        <dbReference type="SAM" id="MobiDB-lite"/>
    </source>
</evidence>
<evidence type="ECO:0000259" key="17">
    <source>
        <dbReference type="Pfam" id="PF01726"/>
    </source>
</evidence>
<dbReference type="EMBL" id="BSTX01000002">
    <property type="protein sequence ID" value="GLZ79044.1"/>
    <property type="molecule type" value="Genomic_DNA"/>
</dbReference>
<evidence type="ECO:0000256" key="9">
    <source>
        <dbReference type="ARBA" id="ARBA00023125"/>
    </source>
</evidence>
<dbReference type="InterPro" id="IPR036390">
    <property type="entry name" value="WH_DNA-bd_sf"/>
</dbReference>
<name>A0A9W6SNC8_9ACTN</name>
<dbReference type="EC" id="3.4.21.88" evidence="13"/>
<protein>
    <recommendedName>
        <fullName evidence="13">LexA repressor</fullName>
        <ecNumber evidence="13">3.4.21.88</ecNumber>
    </recommendedName>
</protein>
<organism evidence="18 19">
    <name type="scientific">Actinorhabdospora filicis</name>
    <dbReference type="NCBI Taxonomy" id="1785913"/>
    <lineage>
        <taxon>Bacteria</taxon>
        <taxon>Bacillati</taxon>
        <taxon>Actinomycetota</taxon>
        <taxon>Actinomycetes</taxon>
        <taxon>Micromonosporales</taxon>
        <taxon>Micromonosporaceae</taxon>
        <taxon>Actinorhabdospora</taxon>
    </lineage>
</organism>
<dbReference type="InterPro" id="IPR050077">
    <property type="entry name" value="LexA_repressor"/>
</dbReference>
<feature type="domain" description="Peptidase S24/S26A/S26B/S26C" evidence="16">
    <location>
        <begin position="107"/>
        <end position="219"/>
    </location>
</feature>
<dbReference type="NCBIfam" id="TIGR00498">
    <property type="entry name" value="lexA"/>
    <property type="match status" value="1"/>
</dbReference>
<dbReference type="SUPFAM" id="SSF46785">
    <property type="entry name" value="Winged helix' DNA-binding domain"/>
    <property type="match status" value="1"/>
</dbReference>
<gene>
    <name evidence="13 18" type="primary">lexA</name>
    <name evidence="18" type="ORF">Afil01_38510</name>
</gene>
<evidence type="ECO:0000256" key="8">
    <source>
        <dbReference type="ARBA" id="ARBA00023015"/>
    </source>
</evidence>
<reference evidence="18" key="1">
    <citation type="submission" date="2023-03" db="EMBL/GenBank/DDBJ databases">
        <title>Actinorhabdospora filicis NBRC 111898.</title>
        <authorList>
            <person name="Ichikawa N."/>
            <person name="Sato H."/>
            <person name="Tonouchi N."/>
        </authorList>
    </citation>
    <scope>NUCLEOTIDE SEQUENCE</scope>
    <source>
        <strain evidence="18">NBRC 111898</strain>
    </source>
</reference>
<keyword evidence="11 13" id="KW-0234">DNA repair</keyword>
<dbReference type="InterPro" id="IPR015927">
    <property type="entry name" value="Peptidase_S24_S26A/B/C"/>
</dbReference>
<dbReference type="PANTHER" id="PTHR33516">
    <property type="entry name" value="LEXA REPRESSOR"/>
    <property type="match status" value="1"/>
</dbReference>
<dbReference type="GO" id="GO:0045892">
    <property type="term" value="P:negative regulation of DNA-templated transcription"/>
    <property type="evidence" value="ECO:0007669"/>
    <property type="project" value="UniProtKB-UniRule"/>
</dbReference>
<dbReference type="FunFam" id="2.10.109.10:FF:000001">
    <property type="entry name" value="LexA repressor"/>
    <property type="match status" value="1"/>
</dbReference>
<dbReference type="InterPro" id="IPR006199">
    <property type="entry name" value="LexA_DNA-bd_dom"/>
</dbReference>
<accession>A0A9W6SNC8</accession>
<comment type="catalytic activity">
    <reaction evidence="13">
        <text>Hydrolysis of Ala-|-Gly bond in repressor LexA.</text>
        <dbReference type="EC" id="3.4.21.88"/>
    </reaction>
</comment>
<feature type="site" description="Cleavage; by autolysis" evidence="13">
    <location>
        <begin position="114"/>
        <end position="115"/>
    </location>
</feature>
<dbReference type="InterPro" id="IPR036286">
    <property type="entry name" value="LexA/Signal_pep-like_sf"/>
</dbReference>
<dbReference type="GO" id="GO:0006260">
    <property type="term" value="P:DNA replication"/>
    <property type="evidence" value="ECO:0007669"/>
    <property type="project" value="UniProtKB-UniRule"/>
</dbReference>
<dbReference type="Proteomes" id="UP001165079">
    <property type="component" value="Unassembled WGS sequence"/>
</dbReference>
<evidence type="ECO:0000256" key="6">
    <source>
        <dbReference type="ARBA" id="ARBA00022801"/>
    </source>
</evidence>
<evidence type="ECO:0000256" key="7">
    <source>
        <dbReference type="ARBA" id="ARBA00022813"/>
    </source>
</evidence>
<keyword evidence="6 13" id="KW-0378">Hydrolase</keyword>
<evidence type="ECO:0000256" key="3">
    <source>
        <dbReference type="ARBA" id="ARBA00022491"/>
    </source>
</evidence>
<dbReference type="GO" id="GO:0006281">
    <property type="term" value="P:DNA repair"/>
    <property type="evidence" value="ECO:0007669"/>
    <property type="project" value="UniProtKB-UniRule"/>
</dbReference>
<keyword evidence="9 13" id="KW-0238">DNA-binding</keyword>
<comment type="similarity">
    <text evidence="1 13 14">Belongs to the peptidase S24 family.</text>
</comment>
<dbReference type="GO" id="GO:0009432">
    <property type="term" value="P:SOS response"/>
    <property type="evidence" value="ECO:0007669"/>
    <property type="project" value="UniProtKB-UniRule"/>
</dbReference>
<evidence type="ECO:0000256" key="14">
    <source>
        <dbReference type="RuleBase" id="RU003991"/>
    </source>
</evidence>
<evidence type="ECO:0000256" key="13">
    <source>
        <dbReference type="HAMAP-Rule" id="MF_00015"/>
    </source>
</evidence>
<dbReference type="AlphaFoldDB" id="A0A9W6SNC8"/>
<dbReference type="Gene3D" id="1.10.10.10">
    <property type="entry name" value="Winged helix-like DNA-binding domain superfamily/Winged helix DNA-binding domain"/>
    <property type="match status" value="1"/>
</dbReference>
<keyword evidence="12 13" id="KW-0742">SOS response</keyword>
<evidence type="ECO:0000256" key="2">
    <source>
        <dbReference type="ARBA" id="ARBA00011738"/>
    </source>
</evidence>
<evidence type="ECO:0000313" key="18">
    <source>
        <dbReference type="EMBL" id="GLZ79044.1"/>
    </source>
</evidence>
<evidence type="ECO:0000256" key="10">
    <source>
        <dbReference type="ARBA" id="ARBA00023163"/>
    </source>
</evidence>
<sequence length="225" mass="24132">MAISAAKPGDNGDSGESKAELTERQRRILAYIRESVDARGYPPSVREIGEAVGLASASSVAYQLGVLQRKGFLRKAPNRPRAVDIRPQNATAAAEESLARPVPAFVPVLGEIAAGTPILAEQNAEEVFPLPRELVGEGSHFLLRVKGDSMINAAIQDGDWVVVRQQDDATSGDIVAALLDDEATVKTFRRRGEVVELVPQNPAYDPIPANHASVLGRVVAVLRRI</sequence>
<evidence type="ECO:0000313" key="19">
    <source>
        <dbReference type="Proteomes" id="UP001165079"/>
    </source>
</evidence>
<keyword evidence="4 13" id="KW-0235">DNA replication</keyword>
<keyword evidence="3 13" id="KW-0678">Repressor</keyword>
<feature type="domain" description="LexA repressor DNA-binding" evidence="17">
    <location>
        <begin position="20"/>
        <end position="82"/>
    </location>
</feature>
<evidence type="ECO:0000256" key="5">
    <source>
        <dbReference type="ARBA" id="ARBA00022763"/>
    </source>
</evidence>
<dbReference type="InterPro" id="IPR006200">
    <property type="entry name" value="LexA"/>
</dbReference>
<feature type="active site" description="For autocatalytic cleavage activity" evidence="13">
    <location>
        <position position="149"/>
    </location>
</feature>
<dbReference type="GO" id="GO:0004252">
    <property type="term" value="F:serine-type endopeptidase activity"/>
    <property type="evidence" value="ECO:0007669"/>
    <property type="project" value="UniProtKB-UniRule"/>
</dbReference>
<comment type="function">
    <text evidence="13">Represses a number of genes involved in the response to DNA damage (SOS response), including recA and lexA. In the presence of single-stranded DNA, RecA interacts with LexA causing an autocatalytic cleavage which disrupts the DNA-binding part of LexA, leading to derepression of the SOS regulon and eventually DNA repair.</text>
</comment>
<evidence type="ECO:0000256" key="1">
    <source>
        <dbReference type="ARBA" id="ARBA00007484"/>
    </source>
</evidence>
<evidence type="ECO:0000259" key="16">
    <source>
        <dbReference type="Pfam" id="PF00717"/>
    </source>
</evidence>
<dbReference type="InterPro" id="IPR006197">
    <property type="entry name" value="Peptidase_S24_LexA"/>
</dbReference>
<feature type="region of interest" description="Disordered" evidence="15">
    <location>
        <begin position="1"/>
        <end position="20"/>
    </location>
</feature>
<feature type="active site" description="For autocatalytic cleavage activity" evidence="13">
    <location>
        <position position="186"/>
    </location>
</feature>
<comment type="caution">
    <text evidence="18">The sequence shown here is derived from an EMBL/GenBank/DDBJ whole genome shotgun (WGS) entry which is preliminary data.</text>
</comment>
<dbReference type="PRINTS" id="PR00726">
    <property type="entry name" value="LEXASERPTASE"/>
</dbReference>
<dbReference type="Gene3D" id="2.10.109.10">
    <property type="entry name" value="Umud Fragment, subunit A"/>
    <property type="match status" value="1"/>
</dbReference>
<proteinExistence type="inferred from homology"/>
<dbReference type="CDD" id="cd06529">
    <property type="entry name" value="S24_LexA-like"/>
    <property type="match status" value="1"/>
</dbReference>